<evidence type="ECO:0000259" key="6">
    <source>
        <dbReference type="PROSITE" id="PS50142"/>
    </source>
</evidence>
<dbReference type="SUPFAM" id="SSF69065">
    <property type="entry name" value="RNase III domain-like"/>
    <property type="match status" value="1"/>
</dbReference>
<dbReference type="Gene3D" id="1.10.1520.10">
    <property type="entry name" value="Ribonuclease III domain"/>
    <property type="match status" value="1"/>
</dbReference>
<evidence type="ECO:0000256" key="3">
    <source>
        <dbReference type="ARBA" id="ARBA00022801"/>
    </source>
</evidence>
<dbReference type="SMART" id="SM00535">
    <property type="entry name" value="RIBOc"/>
    <property type="match status" value="1"/>
</dbReference>
<evidence type="ECO:0000313" key="7">
    <source>
        <dbReference type="EMBL" id="AGB01594.1"/>
    </source>
</evidence>
<evidence type="ECO:0000256" key="2">
    <source>
        <dbReference type="ARBA" id="ARBA00022759"/>
    </source>
</evidence>
<evidence type="ECO:0000256" key="1">
    <source>
        <dbReference type="ARBA" id="ARBA00022722"/>
    </source>
</evidence>
<evidence type="ECO:0000259" key="5">
    <source>
        <dbReference type="PROSITE" id="PS50137"/>
    </source>
</evidence>
<dbReference type="PANTHER" id="PTHR11207:SF0">
    <property type="entry name" value="RIBONUCLEASE 3"/>
    <property type="match status" value="1"/>
</dbReference>
<protein>
    <submittedName>
        <fullName evidence="7">DsRNA-specific ribonuclease</fullName>
    </submittedName>
</protein>
<accession>L0HER1</accession>
<proteinExistence type="predicted"/>
<keyword evidence="2" id="KW-0255">Endonuclease</keyword>
<keyword evidence="3" id="KW-0378">Hydrolase</keyword>
<dbReference type="eggNOG" id="arCOG03457">
    <property type="taxonomic scope" value="Archaea"/>
</dbReference>
<dbReference type="AlphaFoldDB" id="L0HER1"/>
<dbReference type="Pfam" id="PF00035">
    <property type="entry name" value="dsrm"/>
    <property type="match status" value="1"/>
</dbReference>
<dbReference type="EMBL" id="CP003167">
    <property type="protein sequence ID" value="AGB01594.1"/>
    <property type="molecule type" value="Genomic_DNA"/>
</dbReference>
<keyword evidence="1" id="KW-0540">Nuclease</keyword>
<dbReference type="CDD" id="cd10845">
    <property type="entry name" value="DSRM_RNAse_III_family"/>
    <property type="match status" value="1"/>
</dbReference>
<evidence type="ECO:0000313" key="8">
    <source>
        <dbReference type="Proteomes" id="UP000010824"/>
    </source>
</evidence>
<dbReference type="InParanoid" id="L0HER1"/>
<sequence length="252" mass="27969">MTGHSCLPLIELLRAPRPDLGRTITTFVSCFNTTYGDPAKDHWDISIAEWERYEFLGDRVLNLIVAQALFTRKHSALTEGEMTRAISGIVSNHALDAIVRHLVDFEVFSRLIPPAIAGQNTYGERITGGAFEAFIGALYCEIGLDEVAFFINALLREPIDQASPEENTIGMLQEYFQKRFRAVPIYRETKREGPDHRPIFTFEVLFNNQVLGTGSGESIQKAEREAARAACRKLGLSLPDPVGTQPGDPGTS</sequence>
<dbReference type="HOGENOM" id="CLU_1100953_0_0_2"/>
<keyword evidence="8" id="KW-1185">Reference proteome</keyword>
<dbReference type="CDD" id="cd00593">
    <property type="entry name" value="RIBOc"/>
    <property type="match status" value="1"/>
</dbReference>
<dbReference type="GO" id="GO:0004525">
    <property type="term" value="F:ribonuclease III activity"/>
    <property type="evidence" value="ECO:0007669"/>
    <property type="project" value="InterPro"/>
</dbReference>
<keyword evidence="4" id="KW-0694">RNA-binding</keyword>
<dbReference type="GO" id="GO:0010468">
    <property type="term" value="P:regulation of gene expression"/>
    <property type="evidence" value="ECO:0007669"/>
    <property type="project" value="TreeGrafter"/>
</dbReference>
<reference evidence="7 8" key="2">
    <citation type="journal article" date="2014" name="Genome Announc.">
        <title>Complete Genome Sequence of Methanoregula formicica SMSPT, a Mesophilic Hydrogenotrophic Methanogen Isolated from a Methanogenic Upflow Anaerobic Sludge Blanket Reactor.</title>
        <authorList>
            <person name="Yamamoto K."/>
            <person name="Tamaki H."/>
            <person name="Cadillo-Quiroz H."/>
            <person name="Imachi H."/>
            <person name="Kyrpides N."/>
            <person name="Woyke T."/>
            <person name="Goodwin L."/>
            <person name="Zinder S.H."/>
            <person name="Kamagata Y."/>
            <person name="Liu W.T."/>
        </authorList>
    </citation>
    <scope>NUCLEOTIDE SEQUENCE [LARGE SCALE GENOMIC DNA]</scope>
    <source>
        <strain evidence="8">DSM 22288 / NBRC 105244 / SMSP</strain>
    </source>
</reference>
<dbReference type="InterPro" id="IPR000999">
    <property type="entry name" value="RNase_III_dom"/>
</dbReference>
<dbReference type="OrthoDB" id="106853at2157"/>
<evidence type="ECO:0000256" key="4">
    <source>
        <dbReference type="ARBA" id="ARBA00022884"/>
    </source>
</evidence>
<dbReference type="Gene3D" id="3.30.160.20">
    <property type="match status" value="1"/>
</dbReference>
<dbReference type="KEGG" id="mfo:Metfor_0524"/>
<dbReference type="InterPro" id="IPR014720">
    <property type="entry name" value="dsRBD_dom"/>
</dbReference>
<feature type="domain" description="DRBM" evidence="5">
    <location>
        <begin position="167"/>
        <end position="236"/>
    </location>
</feature>
<feature type="domain" description="RNase III" evidence="6">
    <location>
        <begin position="50"/>
        <end position="143"/>
    </location>
</feature>
<name>L0HER1_METFS</name>
<dbReference type="PROSITE" id="PS50142">
    <property type="entry name" value="RNASE_3_2"/>
    <property type="match status" value="1"/>
</dbReference>
<dbReference type="PANTHER" id="PTHR11207">
    <property type="entry name" value="RIBONUCLEASE III"/>
    <property type="match status" value="1"/>
</dbReference>
<dbReference type="STRING" id="593750.Metfor_0524"/>
<dbReference type="RefSeq" id="WP_015284558.1">
    <property type="nucleotide sequence ID" value="NC_019943.1"/>
</dbReference>
<dbReference type="Proteomes" id="UP000010824">
    <property type="component" value="Chromosome"/>
</dbReference>
<dbReference type="SUPFAM" id="SSF54768">
    <property type="entry name" value="dsRNA-binding domain-like"/>
    <property type="match status" value="1"/>
</dbReference>
<dbReference type="PROSITE" id="PS50137">
    <property type="entry name" value="DS_RBD"/>
    <property type="match status" value="1"/>
</dbReference>
<reference evidence="8" key="1">
    <citation type="submission" date="2011-12" db="EMBL/GenBank/DDBJ databases">
        <title>Complete sequence of Methanoregula formicicum SMSP.</title>
        <authorList>
            <person name="Lucas S."/>
            <person name="Han J."/>
            <person name="Lapidus A."/>
            <person name="Cheng J.-F."/>
            <person name="Goodwin L."/>
            <person name="Pitluck S."/>
            <person name="Peters L."/>
            <person name="Ovchinnikova G."/>
            <person name="Teshima H."/>
            <person name="Detter J.C."/>
            <person name="Han C."/>
            <person name="Tapia R."/>
            <person name="Land M."/>
            <person name="Hauser L."/>
            <person name="Kyrpides N."/>
            <person name="Ivanova N."/>
            <person name="Pagani I."/>
            <person name="Imachi H."/>
            <person name="Tamaki H."/>
            <person name="Sekiguchi Y."/>
            <person name="Kamagata Y."/>
            <person name="Cadillo-Quiroz H."/>
            <person name="Zinder S."/>
            <person name="Liu W.-T."/>
            <person name="Woyke T."/>
        </authorList>
    </citation>
    <scope>NUCLEOTIDE SEQUENCE [LARGE SCALE GENOMIC DNA]</scope>
    <source>
        <strain evidence="8">DSM 22288 / NBRC 105244 / SMSP</strain>
    </source>
</reference>
<dbReference type="GO" id="GO:0003725">
    <property type="term" value="F:double-stranded RNA binding"/>
    <property type="evidence" value="ECO:0007669"/>
    <property type="project" value="TreeGrafter"/>
</dbReference>
<dbReference type="SMART" id="SM00358">
    <property type="entry name" value="DSRM"/>
    <property type="match status" value="1"/>
</dbReference>
<dbReference type="GeneID" id="14309197"/>
<dbReference type="GO" id="GO:0006396">
    <property type="term" value="P:RNA processing"/>
    <property type="evidence" value="ECO:0007669"/>
    <property type="project" value="InterPro"/>
</dbReference>
<dbReference type="InterPro" id="IPR036389">
    <property type="entry name" value="RNase_III_sf"/>
</dbReference>
<organism evidence="7 8">
    <name type="scientific">Methanoregula formicica (strain DSM 22288 / NBRC 105244 / SMSP)</name>
    <dbReference type="NCBI Taxonomy" id="593750"/>
    <lineage>
        <taxon>Archaea</taxon>
        <taxon>Methanobacteriati</taxon>
        <taxon>Methanobacteriota</taxon>
        <taxon>Stenosarchaea group</taxon>
        <taxon>Methanomicrobia</taxon>
        <taxon>Methanomicrobiales</taxon>
        <taxon>Methanoregulaceae</taxon>
        <taxon>Methanoregula</taxon>
    </lineage>
</organism>
<dbReference type="Pfam" id="PF00636">
    <property type="entry name" value="Ribonuclease_3"/>
    <property type="match status" value="1"/>
</dbReference>
<gene>
    <name evidence="7" type="ordered locus">Metfor_0524</name>
</gene>